<feature type="domain" description="RNA polymerase sigma-70 region 2" evidence="5">
    <location>
        <begin position="9"/>
        <end position="55"/>
    </location>
</feature>
<dbReference type="AlphaFoldDB" id="A0A5C6AR73"/>
<keyword evidence="2" id="KW-0805">Transcription regulation</keyword>
<evidence type="ECO:0000313" key="7">
    <source>
        <dbReference type="EMBL" id="TWU01566.1"/>
    </source>
</evidence>
<organism evidence="7 8">
    <name type="scientific">Neorhodopirellula pilleata</name>
    <dbReference type="NCBI Taxonomy" id="2714738"/>
    <lineage>
        <taxon>Bacteria</taxon>
        <taxon>Pseudomonadati</taxon>
        <taxon>Planctomycetota</taxon>
        <taxon>Planctomycetia</taxon>
        <taxon>Pirellulales</taxon>
        <taxon>Pirellulaceae</taxon>
        <taxon>Neorhodopirellula</taxon>
    </lineage>
</organism>
<evidence type="ECO:0000256" key="2">
    <source>
        <dbReference type="ARBA" id="ARBA00023015"/>
    </source>
</evidence>
<dbReference type="InterPro" id="IPR013249">
    <property type="entry name" value="RNA_pol_sigma70_r4_t2"/>
</dbReference>
<proteinExistence type="inferred from homology"/>
<dbReference type="GO" id="GO:0006352">
    <property type="term" value="P:DNA-templated transcription initiation"/>
    <property type="evidence" value="ECO:0007669"/>
    <property type="project" value="InterPro"/>
</dbReference>
<dbReference type="GO" id="GO:0003677">
    <property type="term" value="F:DNA binding"/>
    <property type="evidence" value="ECO:0007669"/>
    <property type="project" value="InterPro"/>
</dbReference>
<dbReference type="EMBL" id="SJPM01000002">
    <property type="protein sequence ID" value="TWU01566.1"/>
    <property type="molecule type" value="Genomic_DNA"/>
</dbReference>
<comment type="similarity">
    <text evidence="1">Belongs to the sigma-70 factor family. ECF subfamily.</text>
</comment>
<evidence type="ECO:0000256" key="3">
    <source>
        <dbReference type="ARBA" id="ARBA00023082"/>
    </source>
</evidence>
<evidence type="ECO:0000259" key="5">
    <source>
        <dbReference type="Pfam" id="PF04542"/>
    </source>
</evidence>
<dbReference type="NCBIfam" id="TIGR02937">
    <property type="entry name" value="sigma70-ECF"/>
    <property type="match status" value="1"/>
</dbReference>
<protein>
    <submittedName>
        <fullName evidence="7">RNA polymerase sigma factor</fullName>
    </submittedName>
</protein>
<dbReference type="PANTHER" id="PTHR43133">
    <property type="entry name" value="RNA POLYMERASE ECF-TYPE SIGMA FACTO"/>
    <property type="match status" value="1"/>
</dbReference>
<dbReference type="InterPro" id="IPR013325">
    <property type="entry name" value="RNA_pol_sigma_r2"/>
</dbReference>
<keyword evidence="3" id="KW-0731">Sigma factor</keyword>
<feature type="domain" description="RNA polymerase sigma factor 70 region 4 type 2" evidence="6">
    <location>
        <begin position="89"/>
        <end position="136"/>
    </location>
</feature>
<accession>A0A5C6AR73</accession>
<dbReference type="InterPro" id="IPR039425">
    <property type="entry name" value="RNA_pol_sigma-70-like"/>
</dbReference>
<evidence type="ECO:0000313" key="8">
    <source>
        <dbReference type="Proteomes" id="UP000316213"/>
    </source>
</evidence>
<comment type="caution">
    <text evidence="7">The sequence shown here is derived from an EMBL/GenBank/DDBJ whole genome shotgun (WGS) entry which is preliminary data.</text>
</comment>
<name>A0A5C6AR73_9BACT</name>
<reference evidence="7 8" key="1">
    <citation type="submission" date="2019-02" db="EMBL/GenBank/DDBJ databases">
        <title>Deep-cultivation of Planctomycetes and their phenomic and genomic characterization uncovers novel biology.</title>
        <authorList>
            <person name="Wiegand S."/>
            <person name="Jogler M."/>
            <person name="Boedeker C."/>
            <person name="Pinto D."/>
            <person name="Vollmers J."/>
            <person name="Rivas-Marin E."/>
            <person name="Kohn T."/>
            <person name="Peeters S.H."/>
            <person name="Heuer A."/>
            <person name="Rast P."/>
            <person name="Oberbeckmann S."/>
            <person name="Bunk B."/>
            <person name="Jeske O."/>
            <person name="Meyerdierks A."/>
            <person name="Storesund J.E."/>
            <person name="Kallscheuer N."/>
            <person name="Luecker S."/>
            <person name="Lage O.M."/>
            <person name="Pohl T."/>
            <person name="Merkel B.J."/>
            <person name="Hornburger P."/>
            <person name="Mueller R.-W."/>
            <person name="Bruemmer F."/>
            <person name="Labrenz M."/>
            <person name="Spormann A.M."/>
            <person name="Op Den Camp H."/>
            <person name="Overmann J."/>
            <person name="Amann R."/>
            <person name="Jetten M.S.M."/>
            <person name="Mascher T."/>
            <person name="Medema M.H."/>
            <person name="Devos D.P."/>
            <person name="Kaster A.-K."/>
            <person name="Ovreas L."/>
            <person name="Rohde M."/>
            <person name="Galperin M.Y."/>
            <person name="Jogler C."/>
        </authorList>
    </citation>
    <scope>NUCLEOTIDE SEQUENCE [LARGE SCALE GENOMIC DNA]</scope>
    <source>
        <strain evidence="7 8">Pla100</strain>
    </source>
</reference>
<dbReference type="InterPro" id="IPR007627">
    <property type="entry name" value="RNA_pol_sigma70_r2"/>
</dbReference>
<dbReference type="InterPro" id="IPR014284">
    <property type="entry name" value="RNA_pol_sigma-70_dom"/>
</dbReference>
<dbReference type="Gene3D" id="1.10.10.10">
    <property type="entry name" value="Winged helix-like DNA-binding domain superfamily/Winged helix DNA-binding domain"/>
    <property type="match status" value="1"/>
</dbReference>
<dbReference type="Pfam" id="PF08281">
    <property type="entry name" value="Sigma70_r4_2"/>
    <property type="match status" value="1"/>
</dbReference>
<keyword evidence="8" id="KW-1185">Reference proteome</keyword>
<evidence type="ECO:0000256" key="1">
    <source>
        <dbReference type="ARBA" id="ARBA00010641"/>
    </source>
</evidence>
<evidence type="ECO:0000259" key="6">
    <source>
        <dbReference type="Pfam" id="PF08281"/>
    </source>
</evidence>
<dbReference type="InterPro" id="IPR036388">
    <property type="entry name" value="WH-like_DNA-bd_sf"/>
</dbReference>
<gene>
    <name evidence="7" type="ORF">Pla100_13010</name>
</gene>
<dbReference type="PANTHER" id="PTHR43133:SF51">
    <property type="entry name" value="RNA POLYMERASE SIGMA FACTOR"/>
    <property type="match status" value="1"/>
</dbReference>
<sequence>MGFIRILTMNRQDDAEEVFQNTCMILWQKFSQYDPSGDFAAWACRIAHYETLKHREAMGRIKILSDDALELVAEAALPISTKLSERRTALADCLEKLPKSQYAIIRQKYFDGATVEQIAETAGRSSHAIYRELSKAHGLLLRCVQRKITEVLT</sequence>
<dbReference type="Pfam" id="PF04542">
    <property type="entry name" value="Sigma70_r2"/>
    <property type="match status" value="1"/>
</dbReference>
<dbReference type="Proteomes" id="UP000316213">
    <property type="component" value="Unassembled WGS sequence"/>
</dbReference>
<dbReference type="InterPro" id="IPR013324">
    <property type="entry name" value="RNA_pol_sigma_r3/r4-like"/>
</dbReference>
<dbReference type="SUPFAM" id="SSF88659">
    <property type="entry name" value="Sigma3 and sigma4 domains of RNA polymerase sigma factors"/>
    <property type="match status" value="1"/>
</dbReference>
<evidence type="ECO:0000256" key="4">
    <source>
        <dbReference type="ARBA" id="ARBA00023163"/>
    </source>
</evidence>
<dbReference type="Gene3D" id="1.10.1740.10">
    <property type="match status" value="1"/>
</dbReference>
<keyword evidence="4" id="KW-0804">Transcription</keyword>
<dbReference type="GO" id="GO:0016987">
    <property type="term" value="F:sigma factor activity"/>
    <property type="evidence" value="ECO:0007669"/>
    <property type="project" value="UniProtKB-KW"/>
</dbReference>
<dbReference type="SUPFAM" id="SSF88946">
    <property type="entry name" value="Sigma2 domain of RNA polymerase sigma factors"/>
    <property type="match status" value="1"/>
</dbReference>